<feature type="compositionally biased region" description="Polar residues" evidence="1">
    <location>
        <begin position="320"/>
        <end position="336"/>
    </location>
</feature>
<reference evidence="2" key="1">
    <citation type="journal article" date="2020" name="Stud. Mycol.">
        <title>101 Dothideomycetes genomes: a test case for predicting lifestyles and emergence of pathogens.</title>
        <authorList>
            <person name="Haridas S."/>
            <person name="Albert R."/>
            <person name="Binder M."/>
            <person name="Bloem J."/>
            <person name="Labutti K."/>
            <person name="Salamov A."/>
            <person name="Andreopoulos B."/>
            <person name="Baker S."/>
            <person name="Barry K."/>
            <person name="Bills G."/>
            <person name="Bluhm B."/>
            <person name="Cannon C."/>
            <person name="Castanera R."/>
            <person name="Culley D."/>
            <person name="Daum C."/>
            <person name="Ezra D."/>
            <person name="Gonzalez J."/>
            <person name="Henrissat B."/>
            <person name="Kuo A."/>
            <person name="Liang C."/>
            <person name="Lipzen A."/>
            <person name="Lutzoni F."/>
            <person name="Magnuson J."/>
            <person name="Mondo S."/>
            <person name="Nolan M."/>
            <person name="Ohm R."/>
            <person name="Pangilinan J."/>
            <person name="Park H.-J."/>
            <person name="Ramirez L."/>
            <person name="Alfaro M."/>
            <person name="Sun H."/>
            <person name="Tritt A."/>
            <person name="Yoshinaga Y."/>
            <person name="Zwiers L.-H."/>
            <person name="Turgeon B."/>
            <person name="Goodwin S."/>
            <person name="Spatafora J."/>
            <person name="Crous P."/>
            <person name="Grigoriev I."/>
        </authorList>
    </citation>
    <scope>NUCLEOTIDE SEQUENCE</scope>
    <source>
        <strain evidence="2">CBS 113979</strain>
    </source>
</reference>
<organism evidence="2 3">
    <name type="scientific">Aulographum hederae CBS 113979</name>
    <dbReference type="NCBI Taxonomy" id="1176131"/>
    <lineage>
        <taxon>Eukaryota</taxon>
        <taxon>Fungi</taxon>
        <taxon>Dikarya</taxon>
        <taxon>Ascomycota</taxon>
        <taxon>Pezizomycotina</taxon>
        <taxon>Dothideomycetes</taxon>
        <taxon>Pleosporomycetidae</taxon>
        <taxon>Aulographales</taxon>
        <taxon>Aulographaceae</taxon>
    </lineage>
</organism>
<dbReference type="AlphaFoldDB" id="A0A6G1GS27"/>
<gene>
    <name evidence="2" type="ORF">K402DRAFT_162064</name>
</gene>
<proteinExistence type="predicted"/>
<sequence length="389" mass="42601">MRGPSRKMDAREGEREKENYLFPSLNYGENLIPYFVGTIPIVASNVTPSSPQPADYPRLKEPLPAIETSLSNPHGINQASQPCLPPARRSLRPPTPSQTSPSQQDIKKIRGFLKDCQKDSSSAEKDLHSCQAEIDVQGSPGHGIKRATSAWTRGLSPRGGDTDAIRALENELNTCHDEVNNVRDDAQRCQQTLQKWRAETETQRLKTEFDKDKAALAVKKKELQQQLEDLNKQPQGQGKPGWDQYGNTQNFNQPRPLSYAPQQGIEQPAPVSPNPQRAPLISPQPPAPFPKGANLAPPQLLPTFLFHKGEGYFYIPPAPQNQASSLGQNPAPQQTIPMIPMPANQASPRQSSPQVPQNPAPLQVPANEASYHGVYGAAPQNQAAPQGSN</sequence>
<accession>A0A6G1GS27</accession>
<feature type="region of interest" description="Disordered" evidence="1">
    <location>
        <begin position="230"/>
        <end position="295"/>
    </location>
</feature>
<evidence type="ECO:0000313" key="3">
    <source>
        <dbReference type="Proteomes" id="UP000800041"/>
    </source>
</evidence>
<evidence type="ECO:0000313" key="2">
    <source>
        <dbReference type="EMBL" id="KAF1983735.1"/>
    </source>
</evidence>
<name>A0A6G1GS27_9PEZI</name>
<keyword evidence="3" id="KW-1185">Reference proteome</keyword>
<evidence type="ECO:0000256" key="1">
    <source>
        <dbReference type="SAM" id="MobiDB-lite"/>
    </source>
</evidence>
<feature type="compositionally biased region" description="Low complexity" evidence="1">
    <location>
        <begin position="377"/>
        <end position="389"/>
    </location>
</feature>
<feature type="region of interest" description="Disordered" evidence="1">
    <location>
        <begin position="317"/>
        <end position="389"/>
    </location>
</feature>
<dbReference type="Proteomes" id="UP000800041">
    <property type="component" value="Unassembled WGS sequence"/>
</dbReference>
<feature type="compositionally biased region" description="Polar residues" evidence="1">
    <location>
        <begin position="68"/>
        <end position="81"/>
    </location>
</feature>
<feature type="region of interest" description="Disordered" evidence="1">
    <location>
        <begin position="44"/>
        <end position="106"/>
    </location>
</feature>
<dbReference type="EMBL" id="ML977173">
    <property type="protein sequence ID" value="KAF1983735.1"/>
    <property type="molecule type" value="Genomic_DNA"/>
</dbReference>
<feature type="compositionally biased region" description="Polar residues" evidence="1">
    <location>
        <begin position="344"/>
        <end position="357"/>
    </location>
</feature>
<feature type="compositionally biased region" description="Polar residues" evidence="1">
    <location>
        <begin position="245"/>
        <end position="265"/>
    </location>
</feature>
<protein>
    <submittedName>
        <fullName evidence="2">Uncharacterized protein</fullName>
    </submittedName>
</protein>